<evidence type="ECO:0000313" key="10">
    <source>
        <dbReference type="EMBL" id="SFV89268.1"/>
    </source>
</evidence>
<dbReference type="AlphaFoldDB" id="A0A1W1E5V8"/>
<organism evidence="10">
    <name type="scientific">hydrothermal vent metagenome</name>
    <dbReference type="NCBI Taxonomy" id="652676"/>
    <lineage>
        <taxon>unclassified sequences</taxon>
        <taxon>metagenomes</taxon>
        <taxon>ecological metagenomes</taxon>
    </lineage>
</organism>
<protein>
    <submittedName>
        <fullName evidence="10">COG1496: Uncharacterized conserved protein</fullName>
    </submittedName>
</protein>
<keyword evidence="3" id="KW-0808">Transferase</keyword>
<dbReference type="NCBIfam" id="TIGR00726">
    <property type="entry name" value="peptidoglycan editing factor PgeF"/>
    <property type="match status" value="1"/>
</dbReference>
<proteinExistence type="inferred from homology"/>
<evidence type="ECO:0000256" key="3">
    <source>
        <dbReference type="ARBA" id="ARBA00022679"/>
    </source>
</evidence>
<accession>A0A1W1E5V8</accession>
<evidence type="ECO:0000256" key="5">
    <source>
        <dbReference type="ARBA" id="ARBA00022801"/>
    </source>
</evidence>
<evidence type="ECO:0000256" key="9">
    <source>
        <dbReference type="ARBA" id="ARBA00049893"/>
    </source>
</evidence>
<comment type="catalytic activity">
    <reaction evidence="7">
        <text>adenosine + H2O + H(+) = inosine + NH4(+)</text>
        <dbReference type="Rhea" id="RHEA:24408"/>
        <dbReference type="ChEBI" id="CHEBI:15377"/>
        <dbReference type="ChEBI" id="CHEBI:15378"/>
        <dbReference type="ChEBI" id="CHEBI:16335"/>
        <dbReference type="ChEBI" id="CHEBI:17596"/>
        <dbReference type="ChEBI" id="CHEBI:28938"/>
        <dbReference type="EC" id="3.5.4.4"/>
    </reaction>
    <physiologicalReaction direction="left-to-right" evidence="7">
        <dbReference type="Rhea" id="RHEA:24409"/>
    </physiologicalReaction>
</comment>
<evidence type="ECO:0000256" key="4">
    <source>
        <dbReference type="ARBA" id="ARBA00022723"/>
    </source>
</evidence>
<keyword evidence="4" id="KW-0479">Metal-binding</keyword>
<sequence length="237" mass="26205">MMPFNFPNNVRLLTTPRYLTGGASVEGYENFNLATHTGDDFDAVIHNRKLLVQHFNLPSTPKWLNQTHSNICLDTNSHDCEGDAMVTRKKGVVCAVMTADCLPIFASNQSGTQVGVAHAGWQGILNGVIEAFIQSFDSRDLRIHFGAAISAKNLEVGGEVFKQFVAKDKKLGAAFTQKGKKYHLDIYHVARIILNDLGVKAITGGNQCTVEQEEDYFSYRRDGANSGRMAHLIWITT</sequence>
<dbReference type="GO" id="GO:0005507">
    <property type="term" value="F:copper ion binding"/>
    <property type="evidence" value="ECO:0007669"/>
    <property type="project" value="TreeGrafter"/>
</dbReference>
<reference evidence="10" key="1">
    <citation type="submission" date="2016-10" db="EMBL/GenBank/DDBJ databases">
        <authorList>
            <person name="de Groot N.N."/>
        </authorList>
    </citation>
    <scope>NUCLEOTIDE SEQUENCE</scope>
</reference>
<evidence type="ECO:0000256" key="2">
    <source>
        <dbReference type="ARBA" id="ARBA00007353"/>
    </source>
</evidence>
<comment type="similarity">
    <text evidence="2">Belongs to the purine nucleoside phosphorylase YfiH/LACC1 family.</text>
</comment>
<dbReference type="CDD" id="cd16833">
    <property type="entry name" value="YfiH"/>
    <property type="match status" value="1"/>
</dbReference>
<dbReference type="InterPro" id="IPR011324">
    <property type="entry name" value="Cytotoxic_necrot_fac-like_cat"/>
</dbReference>
<dbReference type="InterPro" id="IPR003730">
    <property type="entry name" value="Cu_polyphenol_OxRdtase"/>
</dbReference>
<dbReference type="Pfam" id="PF02578">
    <property type="entry name" value="Cu-oxidase_4"/>
    <property type="match status" value="1"/>
</dbReference>
<dbReference type="PANTHER" id="PTHR30616:SF2">
    <property type="entry name" value="PURINE NUCLEOSIDE PHOSPHORYLASE LACC1"/>
    <property type="match status" value="1"/>
</dbReference>
<evidence type="ECO:0000256" key="1">
    <source>
        <dbReference type="ARBA" id="ARBA00000553"/>
    </source>
</evidence>
<comment type="catalytic activity">
    <reaction evidence="1">
        <text>inosine + phosphate = alpha-D-ribose 1-phosphate + hypoxanthine</text>
        <dbReference type="Rhea" id="RHEA:27646"/>
        <dbReference type="ChEBI" id="CHEBI:17368"/>
        <dbReference type="ChEBI" id="CHEBI:17596"/>
        <dbReference type="ChEBI" id="CHEBI:43474"/>
        <dbReference type="ChEBI" id="CHEBI:57720"/>
        <dbReference type="EC" id="2.4.2.1"/>
    </reaction>
    <physiologicalReaction direction="left-to-right" evidence="1">
        <dbReference type="Rhea" id="RHEA:27647"/>
    </physiologicalReaction>
</comment>
<evidence type="ECO:0000256" key="8">
    <source>
        <dbReference type="ARBA" id="ARBA00048968"/>
    </source>
</evidence>
<keyword evidence="5" id="KW-0378">Hydrolase</keyword>
<dbReference type="SUPFAM" id="SSF64438">
    <property type="entry name" value="CNF1/YfiH-like putative cysteine hydrolases"/>
    <property type="match status" value="1"/>
</dbReference>
<dbReference type="PANTHER" id="PTHR30616">
    <property type="entry name" value="UNCHARACTERIZED PROTEIN YFIH"/>
    <property type="match status" value="1"/>
</dbReference>
<gene>
    <name evidence="10" type="ORF">MNB_SUP05-SYMBIONT-7-223</name>
</gene>
<dbReference type="InterPro" id="IPR038371">
    <property type="entry name" value="Cu_polyphenol_OxRdtase_sf"/>
</dbReference>
<comment type="catalytic activity">
    <reaction evidence="8">
        <text>adenosine + phosphate = alpha-D-ribose 1-phosphate + adenine</text>
        <dbReference type="Rhea" id="RHEA:27642"/>
        <dbReference type="ChEBI" id="CHEBI:16335"/>
        <dbReference type="ChEBI" id="CHEBI:16708"/>
        <dbReference type="ChEBI" id="CHEBI:43474"/>
        <dbReference type="ChEBI" id="CHEBI:57720"/>
        <dbReference type="EC" id="2.4.2.1"/>
    </reaction>
    <physiologicalReaction direction="left-to-right" evidence="8">
        <dbReference type="Rhea" id="RHEA:27643"/>
    </physiologicalReaction>
</comment>
<dbReference type="EMBL" id="FPIA01000139">
    <property type="protein sequence ID" value="SFV89268.1"/>
    <property type="molecule type" value="Genomic_DNA"/>
</dbReference>
<evidence type="ECO:0000256" key="6">
    <source>
        <dbReference type="ARBA" id="ARBA00022833"/>
    </source>
</evidence>
<name>A0A1W1E5V8_9ZZZZ</name>
<dbReference type="Gene3D" id="3.60.140.10">
    <property type="entry name" value="CNF1/YfiH-like putative cysteine hydrolases"/>
    <property type="match status" value="1"/>
</dbReference>
<dbReference type="GO" id="GO:0017061">
    <property type="term" value="F:S-methyl-5-thioadenosine phosphorylase activity"/>
    <property type="evidence" value="ECO:0007669"/>
    <property type="project" value="UniProtKB-EC"/>
</dbReference>
<evidence type="ECO:0000256" key="7">
    <source>
        <dbReference type="ARBA" id="ARBA00047989"/>
    </source>
</evidence>
<comment type="catalytic activity">
    <reaction evidence="9">
        <text>S-methyl-5'-thioadenosine + phosphate = 5-(methylsulfanyl)-alpha-D-ribose 1-phosphate + adenine</text>
        <dbReference type="Rhea" id="RHEA:11852"/>
        <dbReference type="ChEBI" id="CHEBI:16708"/>
        <dbReference type="ChEBI" id="CHEBI:17509"/>
        <dbReference type="ChEBI" id="CHEBI:43474"/>
        <dbReference type="ChEBI" id="CHEBI:58533"/>
        <dbReference type="EC" id="2.4.2.28"/>
    </reaction>
    <physiologicalReaction direction="left-to-right" evidence="9">
        <dbReference type="Rhea" id="RHEA:11853"/>
    </physiologicalReaction>
</comment>
<dbReference type="GO" id="GO:0016787">
    <property type="term" value="F:hydrolase activity"/>
    <property type="evidence" value="ECO:0007669"/>
    <property type="project" value="UniProtKB-KW"/>
</dbReference>
<keyword evidence="6" id="KW-0862">Zinc</keyword>